<gene>
    <name evidence="2" type="ORF">V8G54_016778</name>
</gene>
<organism evidence="2 3">
    <name type="scientific">Vigna mungo</name>
    <name type="common">Black gram</name>
    <name type="synonym">Phaseolus mungo</name>
    <dbReference type="NCBI Taxonomy" id="3915"/>
    <lineage>
        <taxon>Eukaryota</taxon>
        <taxon>Viridiplantae</taxon>
        <taxon>Streptophyta</taxon>
        <taxon>Embryophyta</taxon>
        <taxon>Tracheophyta</taxon>
        <taxon>Spermatophyta</taxon>
        <taxon>Magnoliopsida</taxon>
        <taxon>eudicotyledons</taxon>
        <taxon>Gunneridae</taxon>
        <taxon>Pentapetalae</taxon>
        <taxon>rosids</taxon>
        <taxon>fabids</taxon>
        <taxon>Fabales</taxon>
        <taxon>Fabaceae</taxon>
        <taxon>Papilionoideae</taxon>
        <taxon>50 kb inversion clade</taxon>
        <taxon>NPAAA clade</taxon>
        <taxon>indigoferoid/millettioid clade</taxon>
        <taxon>Phaseoleae</taxon>
        <taxon>Vigna</taxon>
    </lineage>
</organism>
<dbReference type="Proteomes" id="UP001374535">
    <property type="component" value="Chromosome 5"/>
</dbReference>
<reference evidence="2 3" key="1">
    <citation type="journal article" date="2023" name="Life. Sci Alliance">
        <title>Evolutionary insights into 3D genome organization and epigenetic landscape of Vigna mungo.</title>
        <authorList>
            <person name="Junaid A."/>
            <person name="Singh B."/>
            <person name="Bhatia S."/>
        </authorList>
    </citation>
    <scope>NUCLEOTIDE SEQUENCE [LARGE SCALE GENOMIC DNA]</scope>
    <source>
        <strain evidence="2">Urdbean</strain>
    </source>
</reference>
<dbReference type="EMBL" id="CP144696">
    <property type="protein sequence ID" value="WVZ12248.1"/>
    <property type="molecule type" value="Genomic_DNA"/>
</dbReference>
<evidence type="ECO:0000313" key="3">
    <source>
        <dbReference type="Proteomes" id="UP001374535"/>
    </source>
</evidence>
<feature type="compositionally biased region" description="Low complexity" evidence="1">
    <location>
        <begin position="144"/>
        <end position="154"/>
    </location>
</feature>
<accession>A0AAQ3NPS2</accession>
<protein>
    <submittedName>
        <fullName evidence="2">Uncharacterized protein</fullName>
    </submittedName>
</protein>
<evidence type="ECO:0000313" key="2">
    <source>
        <dbReference type="EMBL" id="WVZ12248.1"/>
    </source>
</evidence>
<feature type="region of interest" description="Disordered" evidence="1">
    <location>
        <begin position="127"/>
        <end position="156"/>
    </location>
</feature>
<proteinExistence type="predicted"/>
<evidence type="ECO:0000256" key="1">
    <source>
        <dbReference type="SAM" id="MobiDB-lite"/>
    </source>
</evidence>
<keyword evidence="3" id="KW-1185">Reference proteome</keyword>
<name>A0AAQ3NPS2_VIGMU</name>
<sequence length="239" mass="25551">MEKLLVGEGIDALAKLTSGLPSFFTLDSSNLSAMSFCMSLNLGLWCSPISDSFFPLLPIPTVACLASAAARFRVSFVFWDSRSTFKLLTLSNSSFNASTSDCKLLIKFSLTSSFSCNSFLFFPSGSSSPPFLKPKSPSLRRGRATTTTSASSASLPFRDPTAAPLLALETSFKSRGTDLALVDDSGGDFGVLEEALRRGCGGLCRDLLLSPCFFNAVLAMIGEDGVFCFITEKGLSDER</sequence>
<dbReference type="AlphaFoldDB" id="A0AAQ3NPS2"/>
<feature type="compositionally biased region" description="Low complexity" evidence="1">
    <location>
        <begin position="127"/>
        <end position="137"/>
    </location>
</feature>